<dbReference type="Proteomes" id="UP000623250">
    <property type="component" value="Unassembled WGS sequence"/>
</dbReference>
<dbReference type="RefSeq" id="WP_037233835.1">
    <property type="nucleotide sequence ID" value="NZ_JAEMUK010000008.1"/>
</dbReference>
<protein>
    <submittedName>
        <fullName evidence="2">Methyltransferase domain-containing protein</fullName>
    </submittedName>
</protein>
<dbReference type="CDD" id="cd02440">
    <property type="entry name" value="AdoMet_MTases"/>
    <property type="match status" value="1"/>
</dbReference>
<name>A0A8I1GBN5_9HYPH</name>
<dbReference type="GO" id="GO:0032259">
    <property type="term" value="P:methylation"/>
    <property type="evidence" value="ECO:0007669"/>
    <property type="project" value="UniProtKB-KW"/>
</dbReference>
<sequence>MPSKTPSHARAASGEQSWSAAGYEKNARFVSDLGADILSWLDPKPGERVLDIGCGDGALTAKIAARGASVLGIDTSAALLAAATARGLDVRAMSGEAIDLPREFDAVFSNAALHWMTRAEDVIKGVTRVLKPGGRFVAEFGGFGNVAAIVTALRSAARLYQGNAALAHPWYFPSPRAYEGLLYKNGLMCERIELMPRPTPLPTGIEGWLATFRKPFFDQFEGKVRDAALAHAVELLRPSLCDEDGRWWADYVRLRVAARLLPR</sequence>
<dbReference type="GO" id="GO:0008757">
    <property type="term" value="F:S-adenosylmethionine-dependent methyltransferase activity"/>
    <property type="evidence" value="ECO:0007669"/>
    <property type="project" value="InterPro"/>
</dbReference>
<dbReference type="Pfam" id="PF08241">
    <property type="entry name" value="Methyltransf_11"/>
    <property type="match status" value="1"/>
</dbReference>
<evidence type="ECO:0000313" key="3">
    <source>
        <dbReference type="Proteomes" id="UP000623250"/>
    </source>
</evidence>
<dbReference type="SUPFAM" id="SSF53335">
    <property type="entry name" value="S-adenosyl-L-methionine-dependent methyltransferases"/>
    <property type="match status" value="1"/>
</dbReference>
<dbReference type="InterPro" id="IPR029063">
    <property type="entry name" value="SAM-dependent_MTases_sf"/>
</dbReference>
<feature type="domain" description="Methyltransferase type 11" evidence="1">
    <location>
        <begin position="50"/>
        <end position="137"/>
    </location>
</feature>
<dbReference type="AlphaFoldDB" id="A0A8I1GBN5"/>
<reference evidence="2 3" key="1">
    <citation type="submission" date="2020-12" db="EMBL/GenBank/DDBJ databases">
        <title>Revised draft genomes of Rhodomicrobium vannielii ATCC 17100 and Rhodomicrobium udaipurense JA643.</title>
        <authorList>
            <person name="Conners E.M."/>
            <person name="Davenport E.J."/>
            <person name="Bose A."/>
        </authorList>
    </citation>
    <scope>NUCLEOTIDE SEQUENCE [LARGE SCALE GENOMIC DNA]</scope>
    <source>
        <strain evidence="2 3">JA643</strain>
    </source>
</reference>
<evidence type="ECO:0000313" key="2">
    <source>
        <dbReference type="EMBL" id="MBJ7542820.1"/>
    </source>
</evidence>
<dbReference type="EMBL" id="JAEMUK010000008">
    <property type="protein sequence ID" value="MBJ7542820.1"/>
    <property type="molecule type" value="Genomic_DNA"/>
</dbReference>
<proteinExistence type="predicted"/>
<organism evidence="2 3">
    <name type="scientific">Rhodomicrobium udaipurense</name>
    <dbReference type="NCBI Taxonomy" id="1202716"/>
    <lineage>
        <taxon>Bacteria</taxon>
        <taxon>Pseudomonadati</taxon>
        <taxon>Pseudomonadota</taxon>
        <taxon>Alphaproteobacteria</taxon>
        <taxon>Hyphomicrobiales</taxon>
        <taxon>Hyphomicrobiaceae</taxon>
        <taxon>Rhodomicrobium</taxon>
    </lineage>
</organism>
<dbReference type="PANTHER" id="PTHR43861">
    <property type="entry name" value="TRANS-ACONITATE 2-METHYLTRANSFERASE-RELATED"/>
    <property type="match status" value="1"/>
</dbReference>
<dbReference type="Gene3D" id="3.40.50.150">
    <property type="entry name" value="Vaccinia Virus protein VP39"/>
    <property type="match status" value="1"/>
</dbReference>
<gene>
    <name evidence="2" type="ORF">JDN41_04540</name>
</gene>
<keyword evidence="2" id="KW-0808">Transferase</keyword>
<dbReference type="PANTHER" id="PTHR43861:SF1">
    <property type="entry name" value="TRANS-ACONITATE 2-METHYLTRANSFERASE"/>
    <property type="match status" value="1"/>
</dbReference>
<keyword evidence="3" id="KW-1185">Reference proteome</keyword>
<keyword evidence="2" id="KW-0489">Methyltransferase</keyword>
<comment type="caution">
    <text evidence="2">The sequence shown here is derived from an EMBL/GenBank/DDBJ whole genome shotgun (WGS) entry which is preliminary data.</text>
</comment>
<dbReference type="InterPro" id="IPR013216">
    <property type="entry name" value="Methyltransf_11"/>
</dbReference>
<evidence type="ECO:0000259" key="1">
    <source>
        <dbReference type="Pfam" id="PF08241"/>
    </source>
</evidence>
<accession>A0A8I1GBN5</accession>